<evidence type="ECO:0000256" key="7">
    <source>
        <dbReference type="SAM" id="Phobius"/>
    </source>
</evidence>
<dbReference type="PANTHER" id="PTHR23513">
    <property type="entry name" value="INTEGRAL MEMBRANE EFFLUX PROTEIN-RELATED"/>
    <property type="match status" value="1"/>
</dbReference>
<evidence type="ECO:0000313" key="8">
    <source>
        <dbReference type="EMBL" id="MEQ0563369.1"/>
    </source>
</evidence>
<organism evidence="8 9">
    <name type="scientific">Amycolatopsis melonis</name>
    <dbReference type="NCBI Taxonomy" id="3156488"/>
    <lineage>
        <taxon>Bacteria</taxon>
        <taxon>Bacillati</taxon>
        <taxon>Actinomycetota</taxon>
        <taxon>Actinomycetes</taxon>
        <taxon>Pseudonocardiales</taxon>
        <taxon>Pseudonocardiaceae</taxon>
        <taxon>Amycolatopsis</taxon>
    </lineage>
</organism>
<reference evidence="8 9" key="1">
    <citation type="submission" date="2024-05" db="EMBL/GenBank/DDBJ databases">
        <authorList>
            <person name="Zhao H."/>
            <person name="Xu Y."/>
            <person name="Lin S."/>
            <person name="Spain J.C."/>
            <person name="Zhou N.-Y."/>
        </authorList>
    </citation>
    <scope>NUCLEOTIDE SEQUENCE [LARGE SCALE GENOMIC DNA]</scope>
    <source>
        <strain evidence="8 9">NEAU-NG30</strain>
    </source>
</reference>
<evidence type="ECO:0000256" key="3">
    <source>
        <dbReference type="ARBA" id="ARBA00022692"/>
    </source>
</evidence>
<feature type="compositionally biased region" description="Basic and acidic residues" evidence="6">
    <location>
        <begin position="417"/>
        <end position="427"/>
    </location>
</feature>
<keyword evidence="9" id="KW-1185">Reference proteome</keyword>
<gene>
    <name evidence="8" type="ORF">ABJI51_30190</name>
</gene>
<dbReference type="PANTHER" id="PTHR23513:SF18">
    <property type="entry name" value="INTEGRAL MEMBRANE PROTEIN"/>
    <property type="match status" value="1"/>
</dbReference>
<dbReference type="CDD" id="cd06173">
    <property type="entry name" value="MFS_MefA_like"/>
    <property type="match status" value="1"/>
</dbReference>
<dbReference type="Pfam" id="PF07690">
    <property type="entry name" value="MFS_1"/>
    <property type="match status" value="1"/>
</dbReference>
<dbReference type="RefSeq" id="WP_348954437.1">
    <property type="nucleotide sequence ID" value="NZ_JBDZYD010000012.1"/>
</dbReference>
<evidence type="ECO:0000256" key="5">
    <source>
        <dbReference type="ARBA" id="ARBA00023136"/>
    </source>
</evidence>
<feature type="transmembrane region" description="Helical" evidence="7">
    <location>
        <begin position="343"/>
        <end position="367"/>
    </location>
</feature>
<keyword evidence="5 7" id="KW-0472">Membrane</keyword>
<evidence type="ECO:0000313" key="9">
    <source>
        <dbReference type="Proteomes" id="UP001440984"/>
    </source>
</evidence>
<feature type="region of interest" description="Disordered" evidence="6">
    <location>
        <begin position="417"/>
        <end position="441"/>
    </location>
</feature>
<evidence type="ECO:0000256" key="1">
    <source>
        <dbReference type="ARBA" id="ARBA00004651"/>
    </source>
</evidence>
<proteinExistence type="predicted"/>
<feature type="transmembrane region" description="Helical" evidence="7">
    <location>
        <begin position="306"/>
        <end position="331"/>
    </location>
</feature>
<keyword evidence="4 7" id="KW-1133">Transmembrane helix</keyword>
<feature type="transmembrane region" description="Helical" evidence="7">
    <location>
        <begin position="74"/>
        <end position="92"/>
    </location>
</feature>
<feature type="transmembrane region" description="Helical" evidence="7">
    <location>
        <begin position="44"/>
        <end position="67"/>
    </location>
</feature>
<dbReference type="EMBL" id="JBDZYD010000012">
    <property type="protein sequence ID" value="MEQ0563369.1"/>
    <property type="molecule type" value="Genomic_DNA"/>
</dbReference>
<keyword evidence="2" id="KW-1003">Cell membrane</keyword>
<feature type="transmembrane region" description="Helical" evidence="7">
    <location>
        <begin position="253"/>
        <end position="272"/>
    </location>
</feature>
<evidence type="ECO:0000256" key="6">
    <source>
        <dbReference type="SAM" id="MobiDB-lite"/>
    </source>
</evidence>
<dbReference type="InterPro" id="IPR036259">
    <property type="entry name" value="MFS_trans_sf"/>
</dbReference>
<sequence>MRQLLGVPAFARLWVAAFFGETAEWMLQVALPVYVFQRTGSAATTALSIVLGLLPAVLLSPVAGVVADRWDRRAVLFGVCCGLAVVALPLLGEPAVAVVYAVMAAQAALASVFEPARNALVPELVGVAEVTGANGLMSVNGSVARLAGGWAGGALLGFGGLADVVTGYLAVLVVAAALLAKPFHRVGTPAPAAVREPVARAWVDGLRELTHNRRLWRTGLALVCTSLAQGMFLVLFVVYVLDVLGGSEADAGLLRGVQAIGGLAAGFALATVARRAAPAALLGWGALALGLLSAVIWNLAAVTTALGVYAGLFVLAGAPGVVVGAGTLSQIQGAVVPERAGRVLSTTFAAVATFTTLGALLAGTLVAVTGPALLLNVQAGVYVLAGVLMLSPAREKWRFAEARWPWWLRWRGAASVRDQRPPRDPRGQRPHPRLRRAGDTR</sequence>
<accession>A0ABV0LM53</accession>
<evidence type="ECO:0000256" key="2">
    <source>
        <dbReference type="ARBA" id="ARBA00022475"/>
    </source>
</evidence>
<dbReference type="Gene3D" id="1.20.1250.20">
    <property type="entry name" value="MFS general substrate transporter like domains"/>
    <property type="match status" value="2"/>
</dbReference>
<dbReference type="SUPFAM" id="SSF103473">
    <property type="entry name" value="MFS general substrate transporter"/>
    <property type="match status" value="1"/>
</dbReference>
<comment type="subcellular location">
    <subcellularLocation>
        <location evidence="1">Cell membrane</location>
        <topology evidence="1">Multi-pass membrane protein</topology>
    </subcellularLocation>
</comment>
<protein>
    <submittedName>
        <fullName evidence="8">MFS transporter</fullName>
    </submittedName>
</protein>
<feature type="transmembrane region" description="Helical" evidence="7">
    <location>
        <begin position="220"/>
        <end position="241"/>
    </location>
</feature>
<comment type="caution">
    <text evidence="8">The sequence shown here is derived from an EMBL/GenBank/DDBJ whole genome shotgun (WGS) entry which is preliminary data.</text>
</comment>
<evidence type="ECO:0000256" key="4">
    <source>
        <dbReference type="ARBA" id="ARBA00022989"/>
    </source>
</evidence>
<dbReference type="Proteomes" id="UP001440984">
    <property type="component" value="Unassembled WGS sequence"/>
</dbReference>
<feature type="transmembrane region" description="Helical" evidence="7">
    <location>
        <begin position="373"/>
        <end position="393"/>
    </location>
</feature>
<feature type="transmembrane region" description="Helical" evidence="7">
    <location>
        <begin position="155"/>
        <end position="180"/>
    </location>
</feature>
<keyword evidence="3 7" id="KW-0812">Transmembrane</keyword>
<dbReference type="InterPro" id="IPR011701">
    <property type="entry name" value="MFS"/>
</dbReference>
<feature type="transmembrane region" description="Helical" evidence="7">
    <location>
        <begin position="279"/>
        <end position="300"/>
    </location>
</feature>
<name>A0ABV0LM53_9PSEU</name>